<evidence type="ECO:0000256" key="3">
    <source>
        <dbReference type="ARBA" id="ARBA00022692"/>
    </source>
</evidence>
<reference evidence="8" key="1">
    <citation type="submission" date="2020-05" db="EMBL/GenBank/DDBJ databases">
        <title>Phylogenomic resolution of chytrid fungi.</title>
        <authorList>
            <person name="Stajich J.E."/>
            <person name="Amses K."/>
            <person name="Simmons R."/>
            <person name="Seto K."/>
            <person name="Myers J."/>
            <person name="Bonds A."/>
            <person name="Quandt C.A."/>
            <person name="Barry K."/>
            <person name="Liu P."/>
            <person name="Grigoriev I."/>
            <person name="Longcore J.E."/>
            <person name="James T.Y."/>
        </authorList>
    </citation>
    <scope>NUCLEOTIDE SEQUENCE</scope>
    <source>
        <strain evidence="8">JEL0379</strain>
    </source>
</reference>
<comment type="subcellular location">
    <subcellularLocation>
        <location evidence="1">Membrane</location>
        <topology evidence="1">Multi-pass membrane protein</topology>
    </subcellularLocation>
</comment>
<dbReference type="AlphaFoldDB" id="A0AAD5XPE7"/>
<sequence>MPARPRIGGALRSGEVEASLAKPEVTENGGGHASTIGLITSQSTPAPASTVPVNRRRHTGTASSIITCKLPEHAGLPSHASAPSSHLSPASPPIVRKRQKTNDFPSAGEEESDLSILSESEPPSPPRVLRSRSITDLRSETLAVAFASRTVQLDGGSCESSATSLGSPEPLLDFRLPTVPAVEVTPPRSRMEASAAHTAESTPSAAPSRSLTSLPRGQSVVFEPTEVISWNAVQHNEPPQQFDSPIGSTINLAAIAESDTDKPAPPPLHSALPPRAPPPALDRRPTVPWIPPIVENPAPAESGGTIWEYFKGELFGSDFDDSPDVKKERIQNFLAVPYELEKLMFFGCVICFDSFLHIFTILPLRLIIAVWTTLKSMFASNARLTSSQKCDLMKGSLIVICCYMLQHYDASRIYHSVRGQALIKLYVIFNSLEICDKLCSAFGHDILDSLFSKATVSYSLQNPQHANRHFGRVKHFATALCYVFTHSLVLFYQVMTLNVAVNSYNNALLTLLMSNQFVEIKGSVFKRFERENLFQLSCADIVERFQLFVFLCIITLRNLIELTGGLSSLDSAISYFYSLSASMFAPSTFLADSTFFSSRSVEFPSASTVLAALYAVFTSPAYKLFETLATPVVVVFGTEVLVDWLKHAFISKFNQIKPAVYERFTDSLCRDLAAVRAPPPPTAPTSSTEPLSAPQPPPRARMFVDQSPAVARRIGFVSIPLSCLVIRVTIQTMQMLIYLRSPVLEVVGPPPPPVYEPFVLALRRAADAWMGTSLSFSSDGIQELGATVLRSWNVFVEQWPWGLLWELSLDVATWAVVVAAVYLGLLATKLAVGMRMHRAARQRCNDLDRRPSPAAAPPAAAFSGDGTSAGRPRAQASAEPPPSAIHSTWASRRPSSASVAPDPLPPPAQPAIKPDKLDTVDRFTMVKSRIV</sequence>
<evidence type="ECO:0000256" key="4">
    <source>
        <dbReference type="ARBA" id="ARBA00022989"/>
    </source>
</evidence>
<evidence type="ECO:0000256" key="5">
    <source>
        <dbReference type="ARBA" id="ARBA00023136"/>
    </source>
</evidence>
<dbReference type="PANTHER" id="PTHR13317">
    <property type="entry name" value="TRANSMEMBRANE ANTERIOR POSTERIOR TRANSFORMATION PROTEIN 1 HOMOLOG"/>
    <property type="match status" value="1"/>
</dbReference>
<feature type="region of interest" description="Disordered" evidence="6">
    <location>
        <begin position="678"/>
        <end position="698"/>
    </location>
</feature>
<keyword evidence="9" id="KW-1185">Reference proteome</keyword>
<feature type="compositionally biased region" description="Pro residues" evidence="6">
    <location>
        <begin position="263"/>
        <end position="280"/>
    </location>
</feature>
<feature type="region of interest" description="Disordered" evidence="6">
    <location>
        <begin position="1"/>
        <end position="134"/>
    </location>
</feature>
<feature type="compositionally biased region" description="Polar residues" evidence="6">
    <location>
        <begin position="199"/>
        <end position="215"/>
    </location>
</feature>
<comment type="similarity">
    <text evidence="2">Belongs to the TAPT1 family.</text>
</comment>
<dbReference type="Proteomes" id="UP001212152">
    <property type="component" value="Unassembled WGS sequence"/>
</dbReference>
<comment type="caution">
    <text evidence="8">The sequence shown here is derived from an EMBL/GenBank/DDBJ whole genome shotgun (WGS) entry which is preliminary data.</text>
</comment>
<keyword evidence="4 7" id="KW-1133">Transmembrane helix</keyword>
<accession>A0AAD5XPE7</accession>
<dbReference type="PANTHER" id="PTHR13317:SF4">
    <property type="entry name" value="TRANSMEMBRANE ANTERIOR POSTERIOR TRANSFORMATION PROTEIN 1 HOMOLOG"/>
    <property type="match status" value="1"/>
</dbReference>
<evidence type="ECO:0000313" key="9">
    <source>
        <dbReference type="Proteomes" id="UP001212152"/>
    </source>
</evidence>
<organism evidence="8 9">
    <name type="scientific">Geranomyces variabilis</name>
    <dbReference type="NCBI Taxonomy" id="109894"/>
    <lineage>
        <taxon>Eukaryota</taxon>
        <taxon>Fungi</taxon>
        <taxon>Fungi incertae sedis</taxon>
        <taxon>Chytridiomycota</taxon>
        <taxon>Chytridiomycota incertae sedis</taxon>
        <taxon>Chytridiomycetes</taxon>
        <taxon>Spizellomycetales</taxon>
        <taxon>Powellomycetaceae</taxon>
        <taxon>Geranomyces</taxon>
    </lineage>
</organism>
<proteinExistence type="inferred from homology"/>
<dbReference type="EMBL" id="JADGJQ010000010">
    <property type="protein sequence ID" value="KAJ3182070.1"/>
    <property type="molecule type" value="Genomic_DNA"/>
</dbReference>
<feature type="region of interest" description="Disordered" evidence="6">
    <location>
        <begin position="258"/>
        <end position="283"/>
    </location>
</feature>
<feature type="region of interest" description="Disordered" evidence="6">
    <location>
        <begin position="846"/>
        <end position="919"/>
    </location>
</feature>
<feature type="compositionally biased region" description="Low complexity" evidence="6">
    <location>
        <begin position="76"/>
        <end position="89"/>
    </location>
</feature>
<protein>
    <recommendedName>
        <fullName evidence="10">Eukaryotic membrane protein family-domain-containing protein</fullName>
    </recommendedName>
</protein>
<feature type="compositionally biased region" description="Low complexity" evidence="6">
    <location>
        <begin position="114"/>
        <end position="132"/>
    </location>
</feature>
<feature type="compositionally biased region" description="Low complexity" evidence="6">
    <location>
        <begin position="890"/>
        <end position="901"/>
    </location>
</feature>
<evidence type="ECO:0000256" key="6">
    <source>
        <dbReference type="SAM" id="MobiDB-lite"/>
    </source>
</evidence>
<feature type="compositionally biased region" description="Polar residues" evidence="6">
    <location>
        <begin position="37"/>
        <end position="47"/>
    </location>
</feature>
<evidence type="ECO:0008006" key="10">
    <source>
        <dbReference type="Google" id="ProtNLM"/>
    </source>
</evidence>
<name>A0AAD5XPE7_9FUNG</name>
<feature type="transmembrane region" description="Helical" evidence="7">
    <location>
        <begin position="811"/>
        <end position="832"/>
    </location>
</feature>
<evidence type="ECO:0000313" key="8">
    <source>
        <dbReference type="EMBL" id="KAJ3182070.1"/>
    </source>
</evidence>
<dbReference type="Pfam" id="PF05346">
    <property type="entry name" value="DUF747"/>
    <property type="match status" value="1"/>
</dbReference>
<gene>
    <name evidence="8" type="ORF">HDU87_000414</name>
</gene>
<evidence type="ECO:0000256" key="1">
    <source>
        <dbReference type="ARBA" id="ARBA00004141"/>
    </source>
</evidence>
<feature type="region of interest" description="Disordered" evidence="6">
    <location>
        <begin position="186"/>
        <end position="215"/>
    </location>
</feature>
<dbReference type="InterPro" id="IPR008010">
    <property type="entry name" value="Tatp1"/>
</dbReference>
<evidence type="ECO:0000256" key="2">
    <source>
        <dbReference type="ARBA" id="ARBA00008803"/>
    </source>
</evidence>
<keyword evidence="3 7" id="KW-0812">Transmembrane</keyword>
<keyword evidence="5 7" id="KW-0472">Membrane</keyword>
<dbReference type="GO" id="GO:0005789">
    <property type="term" value="C:endoplasmic reticulum membrane"/>
    <property type="evidence" value="ECO:0007669"/>
    <property type="project" value="TreeGrafter"/>
</dbReference>
<evidence type="ECO:0000256" key="7">
    <source>
        <dbReference type="SAM" id="Phobius"/>
    </source>
</evidence>